<gene>
    <name evidence="2" type="ORF">DES43_1622</name>
</gene>
<feature type="region of interest" description="Disordered" evidence="1">
    <location>
        <begin position="24"/>
        <end position="56"/>
    </location>
</feature>
<dbReference type="AlphaFoldDB" id="A0A4R6Y4H7"/>
<reference evidence="2 3" key="1">
    <citation type="submission" date="2019-03" db="EMBL/GenBank/DDBJ databases">
        <title>Genomic Encyclopedia of Type Strains, Phase IV (KMG-IV): sequencing the most valuable type-strain genomes for metagenomic binning, comparative biology and taxonomic classification.</title>
        <authorList>
            <person name="Goeker M."/>
        </authorList>
    </citation>
    <scope>NUCLEOTIDE SEQUENCE [LARGE SCALE GENOMIC DNA]</scope>
    <source>
        <strain evidence="2 3">DSM 11603</strain>
    </source>
</reference>
<evidence type="ECO:0000313" key="3">
    <source>
        <dbReference type="Proteomes" id="UP000294958"/>
    </source>
</evidence>
<accession>A0A4R6Y4H7</accession>
<comment type="caution">
    <text evidence="2">The sequence shown here is derived from an EMBL/GenBank/DDBJ whole genome shotgun (WGS) entry which is preliminary data.</text>
</comment>
<protein>
    <submittedName>
        <fullName evidence="2">Uncharacterized protein</fullName>
    </submittedName>
</protein>
<dbReference type="EMBL" id="SNZF01000062">
    <property type="protein sequence ID" value="TDR27849.1"/>
    <property type="molecule type" value="Genomic_DNA"/>
</dbReference>
<proteinExistence type="predicted"/>
<evidence type="ECO:0000256" key="1">
    <source>
        <dbReference type="SAM" id="MobiDB-lite"/>
    </source>
</evidence>
<organism evidence="2 3">
    <name type="scientific">Aquamicrobium defluvii</name>
    <dbReference type="NCBI Taxonomy" id="69279"/>
    <lineage>
        <taxon>Bacteria</taxon>
        <taxon>Pseudomonadati</taxon>
        <taxon>Pseudomonadota</taxon>
        <taxon>Alphaproteobacteria</taxon>
        <taxon>Hyphomicrobiales</taxon>
        <taxon>Phyllobacteriaceae</taxon>
        <taxon>Aquamicrobium</taxon>
    </lineage>
</organism>
<sequence>MSDDEFMARRADVHSRIVENEILEMDEFTGNPHTGDGIEEVGPLSEPGSHLGPSNSLVEPRERILRGRNRPQESLMVHISDFISH</sequence>
<name>A0A4R6Y4H7_9HYPH</name>
<dbReference type="Proteomes" id="UP000294958">
    <property type="component" value="Unassembled WGS sequence"/>
</dbReference>
<evidence type="ECO:0000313" key="2">
    <source>
        <dbReference type="EMBL" id="TDR27849.1"/>
    </source>
</evidence>
<keyword evidence="3" id="KW-1185">Reference proteome</keyword>